<evidence type="ECO:0000313" key="3">
    <source>
        <dbReference type="Proteomes" id="UP000026915"/>
    </source>
</evidence>
<keyword evidence="1" id="KW-0472">Membrane</keyword>
<evidence type="ECO:0000256" key="1">
    <source>
        <dbReference type="SAM" id="Phobius"/>
    </source>
</evidence>
<organism evidence="2 3">
    <name type="scientific">Theobroma cacao</name>
    <name type="common">Cacao</name>
    <name type="synonym">Cocoa</name>
    <dbReference type="NCBI Taxonomy" id="3641"/>
    <lineage>
        <taxon>Eukaryota</taxon>
        <taxon>Viridiplantae</taxon>
        <taxon>Streptophyta</taxon>
        <taxon>Embryophyta</taxon>
        <taxon>Tracheophyta</taxon>
        <taxon>Spermatophyta</taxon>
        <taxon>Magnoliopsida</taxon>
        <taxon>eudicotyledons</taxon>
        <taxon>Gunneridae</taxon>
        <taxon>Pentapetalae</taxon>
        <taxon>rosids</taxon>
        <taxon>malvids</taxon>
        <taxon>Malvales</taxon>
        <taxon>Malvaceae</taxon>
        <taxon>Byttnerioideae</taxon>
        <taxon>Theobroma</taxon>
    </lineage>
</organism>
<gene>
    <name evidence="2" type="ORF">TCM_011051</name>
</gene>
<dbReference type="PANTHER" id="PTHR33985">
    <property type="entry name" value="OS02G0491300 PROTEIN-RELATED"/>
    <property type="match status" value="1"/>
</dbReference>
<dbReference type="HOGENOM" id="CLU_827449_0_0_1"/>
<dbReference type="Gramene" id="EOY01098">
    <property type="protein sequence ID" value="EOY01098"/>
    <property type="gene ID" value="TCM_011051"/>
</dbReference>
<keyword evidence="1" id="KW-1133">Transmembrane helix</keyword>
<feature type="transmembrane region" description="Helical" evidence="1">
    <location>
        <begin position="153"/>
        <end position="170"/>
    </location>
</feature>
<dbReference type="EMBL" id="CM001880">
    <property type="protein sequence ID" value="EOY01098.1"/>
    <property type="molecule type" value="Genomic_DNA"/>
</dbReference>
<name>A0A061E8Y5_THECC</name>
<keyword evidence="3" id="KW-1185">Reference proteome</keyword>
<sequence length="336" mass="38250">MSRGQERCKEAYVSRTGHILVEFKTSSAINIIKKMESCLSLSKTISAPLVPFGDRYPFGCRLCHARPSVIVYNNNTITIFAPADESFSDDEHWKVLEYQFVTAKVDKEAFDSGALQLGSELLTCHSYCNVLVNGYGSINNVNITHWKNIYDDGHIIVHGCFLFAIIFLLIHRRRQTSPNETNPSQYVSTESDGLSWDQLYSNFKPRPDSHKVVIRVAKITKALWLTGFKLMALILARNLPSLVPYADSDFETQEDGTYKKNNNTITLYNGSKITIFVPPNEAISFKEWNRIRYRYQIAAMKIDSGDFAGSLSKQRFITLPAFGRTWRGRNEEENVC</sequence>
<reference evidence="2 3" key="1">
    <citation type="journal article" date="2013" name="Genome Biol.">
        <title>The genome sequence of the most widely cultivated cacao type and its use to identify candidate genes regulating pod color.</title>
        <authorList>
            <person name="Motamayor J.C."/>
            <person name="Mockaitis K."/>
            <person name="Schmutz J."/>
            <person name="Haiminen N."/>
            <person name="Iii D.L."/>
            <person name="Cornejo O."/>
            <person name="Findley S.D."/>
            <person name="Zheng P."/>
            <person name="Utro F."/>
            <person name="Royaert S."/>
            <person name="Saski C."/>
            <person name="Jenkins J."/>
            <person name="Podicheti R."/>
            <person name="Zhao M."/>
            <person name="Scheffler B.E."/>
            <person name="Stack J.C."/>
            <person name="Feltus F.A."/>
            <person name="Mustiga G.M."/>
            <person name="Amores F."/>
            <person name="Phillips W."/>
            <person name="Marelli J.P."/>
            <person name="May G.D."/>
            <person name="Shapiro H."/>
            <person name="Ma J."/>
            <person name="Bustamante C.D."/>
            <person name="Schnell R.J."/>
            <person name="Main D."/>
            <person name="Gilbert D."/>
            <person name="Parida L."/>
            <person name="Kuhn D.N."/>
        </authorList>
    </citation>
    <scope>NUCLEOTIDE SEQUENCE [LARGE SCALE GENOMIC DNA]</scope>
    <source>
        <strain evidence="3">cv. Matina 1-6</strain>
    </source>
</reference>
<dbReference type="PANTHER" id="PTHR33985:SF29">
    <property type="entry name" value="FAS1 DOMAIN-CONTAINING PROTEIN"/>
    <property type="match status" value="1"/>
</dbReference>
<accession>A0A061E8Y5</accession>
<evidence type="ECO:0000313" key="2">
    <source>
        <dbReference type="EMBL" id="EOY01098.1"/>
    </source>
</evidence>
<keyword evidence="1" id="KW-0812">Transmembrane</keyword>
<dbReference type="InParanoid" id="A0A061E8Y5"/>
<protein>
    <submittedName>
        <fullName evidence="2">Uncharacterized protein</fullName>
    </submittedName>
</protein>
<proteinExistence type="predicted"/>
<dbReference type="AlphaFoldDB" id="A0A061E8Y5"/>
<dbReference type="Proteomes" id="UP000026915">
    <property type="component" value="Chromosome 2"/>
</dbReference>
<dbReference type="InterPro" id="IPR052806">
    <property type="entry name" value="Fasciclin-like_AGP"/>
</dbReference>